<dbReference type="InterPro" id="IPR013785">
    <property type="entry name" value="Aldolase_TIM"/>
</dbReference>
<accession>A0AAU7W258</accession>
<dbReference type="EMBL" id="CP158357">
    <property type="protein sequence ID" value="XBX80535.1"/>
    <property type="molecule type" value="Genomic_DNA"/>
</dbReference>
<sequence length="775" mass="81347">MTDDVKALFGVPSPPPTAPSAPSRLVAGIDLGSTGMKLLVLDREGAEVLVEQVPTPWRSGAGGTTEMDAASLLSAVEVLLRRVSERLAEITPHPIGAIGISGMGETGMVIDESGEAIAPAFAWFDPRGAEQVAGFPASVRESFAGRTGLPLGVQVTATKLAYLRDSGLPLAGRRWLNLPEFLAAALGGDIALEYSLTSRTGLLDQDRGVAWAEMLSALGVDESFLPPLRDAGADWGRVSESYGRTFAGARLTVAGHDHLVAAQASGALDSGNHHVSLGTAEVLLRVIDGPLGFEARQRLAEHLINEVRHVVPGRQVLVAGVKTGLLLRRVLQLAGINDRAGRDALDAAVMALPFEGDVAAGGIEVSGARNDDGVLGLTLRSDGVSPAEVFNAVLRHSNDEIQILIDAMDREVPAAHAATLTGGWAGMASVQRARSRVLPNITVSTREQDTAYGAALTASRLLDHTSKQTPDHHRGDTRMSTLTTLERRAMQSISTADGHMLIVAADQRNGMKAVVKDAPNGSDAITRSELAEIKADLVRHLANNAPAILLDPEVALPAIIDAGVLGRGTALVVGMDASGFETVDGLKYTRYVPGVTARTVRDLGGSVAKMLFYTRPDRQDADSRVAREIRDLVAACNEEGVLLIVELLTYQLEGESDEEYAAKFPSLVIDGAKLAADAGAKVLKLQYPGSAEASAAVTAAAAGVPWAVLSAGVDHETFIVQVATAMANGASGAMAGRSLWKDSLSFDETSREDLLVHRALPRLHELRAAVDGSAA</sequence>
<dbReference type="GO" id="GO:0061595">
    <property type="term" value="F:6-deoxy-6-sulfofructose-1-phosphate aldolase activity"/>
    <property type="evidence" value="ECO:0007669"/>
    <property type="project" value="TreeGrafter"/>
</dbReference>
<organism evidence="5">
    <name type="scientific">Microbacterium sp. A8/3-1</name>
    <dbReference type="NCBI Taxonomy" id="3160749"/>
    <lineage>
        <taxon>Bacteria</taxon>
        <taxon>Bacillati</taxon>
        <taxon>Actinomycetota</taxon>
        <taxon>Actinomycetes</taxon>
        <taxon>Micrococcales</taxon>
        <taxon>Microbacteriaceae</taxon>
        <taxon>Microbacterium</taxon>
    </lineage>
</organism>
<dbReference type="CDD" id="cd07773">
    <property type="entry name" value="ASKHA_NBD_FGGY_FK"/>
    <property type="match status" value="1"/>
</dbReference>
<dbReference type="PANTHER" id="PTHR39340:SF1">
    <property type="entry name" value="SULFOFRUCTOSEPHOSPHATE ALDOLASE"/>
    <property type="match status" value="1"/>
</dbReference>
<dbReference type="Gene3D" id="3.20.20.70">
    <property type="entry name" value="Aldolase class I"/>
    <property type="match status" value="1"/>
</dbReference>
<evidence type="ECO:0000256" key="1">
    <source>
        <dbReference type="ARBA" id="ARBA00008679"/>
    </source>
</evidence>
<keyword evidence="5" id="KW-0808">Transferase</keyword>
<dbReference type="SUPFAM" id="SSF53067">
    <property type="entry name" value="Actin-like ATPase domain"/>
    <property type="match status" value="1"/>
</dbReference>
<dbReference type="PANTHER" id="PTHR39340">
    <property type="entry name" value="SULFOFRUCTOSEPHOSPHATE ALDOLASE"/>
    <property type="match status" value="1"/>
</dbReference>
<evidence type="ECO:0000256" key="2">
    <source>
        <dbReference type="ARBA" id="ARBA00023239"/>
    </source>
</evidence>
<dbReference type="InterPro" id="IPR043129">
    <property type="entry name" value="ATPase_NBD"/>
</dbReference>
<evidence type="ECO:0000259" key="4">
    <source>
        <dbReference type="Pfam" id="PF00370"/>
    </source>
</evidence>
<dbReference type="InterPro" id="IPR002915">
    <property type="entry name" value="DeoC/FbaB/LacD_aldolase"/>
</dbReference>
<dbReference type="AlphaFoldDB" id="A0AAU7W258"/>
<protein>
    <submittedName>
        <fullName evidence="5">FGGY family carbohydrate kinase</fullName>
    </submittedName>
</protein>
<feature type="domain" description="Carbohydrate kinase FGGY N-terminal" evidence="4">
    <location>
        <begin position="26"/>
        <end position="258"/>
    </location>
</feature>
<proteinExistence type="inferred from homology"/>
<dbReference type="SMART" id="SM01133">
    <property type="entry name" value="DeoC"/>
    <property type="match status" value="1"/>
</dbReference>
<reference evidence="5" key="1">
    <citation type="submission" date="2024-06" db="EMBL/GenBank/DDBJ databases">
        <title>Draft genome sequence of Microbacterium sp. strain A8/3-1, isolated from Oxytropis tragacanthoides Fisch. ex DC. Root nodules in the Altai region of Russia.</title>
        <authorList>
            <person name="Sazanova A."/>
            <person name="Guro P."/>
            <person name="Kuznetsova I."/>
            <person name="Belimov A."/>
            <person name="Safronova V."/>
        </authorList>
    </citation>
    <scope>NUCLEOTIDE SEQUENCE</scope>
    <source>
        <strain evidence="5">A8/3-1</strain>
    </source>
</reference>
<dbReference type="InterPro" id="IPR018484">
    <property type="entry name" value="FGGY_N"/>
</dbReference>
<evidence type="ECO:0000313" key="5">
    <source>
        <dbReference type="EMBL" id="XBX80535.1"/>
    </source>
</evidence>
<dbReference type="Pfam" id="PF00370">
    <property type="entry name" value="FGGY_N"/>
    <property type="match status" value="1"/>
</dbReference>
<dbReference type="GO" id="GO:0005975">
    <property type="term" value="P:carbohydrate metabolic process"/>
    <property type="evidence" value="ECO:0007669"/>
    <property type="project" value="InterPro"/>
</dbReference>
<keyword evidence="2" id="KW-0456">Lyase</keyword>
<dbReference type="GO" id="GO:0016301">
    <property type="term" value="F:kinase activity"/>
    <property type="evidence" value="ECO:0007669"/>
    <property type="project" value="UniProtKB-KW"/>
</dbReference>
<dbReference type="SUPFAM" id="SSF51569">
    <property type="entry name" value="Aldolase"/>
    <property type="match status" value="1"/>
</dbReference>
<evidence type="ECO:0000256" key="3">
    <source>
        <dbReference type="SAM" id="MobiDB-lite"/>
    </source>
</evidence>
<dbReference type="GO" id="GO:1902777">
    <property type="term" value="P:6-sulfoquinovose(1-) catabolic process"/>
    <property type="evidence" value="ECO:0007669"/>
    <property type="project" value="TreeGrafter"/>
</dbReference>
<keyword evidence="5" id="KW-0418">Kinase</keyword>
<feature type="region of interest" description="Disordered" evidence="3">
    <location>
        <begin position="1"/>
        <end position="21"/>
    </location>
</feature>
<dbReference type="RefSeq" id="WP_350353336.1">
    <property type="nucleotide sequence ID" value="NZ_CP158357.1"/>
</dbReference>
<gene>
    <name evidence="5" type="ORF">ABS642_10715</name>
</gene>
<dbReference type="InterPro" id="IPR050552">
    <property type="entry name" value="LacD_aldolase"/>
</dbReference>
<comment type="similarity">
    <text evidence="1">Belongs to the aldolase LacD family.</text>
</comment>
<dbReference type="Pfam" id="PF01791">
    <property type="entry name" value="DeoC"/>
    <property type="match status" value="1"/>
</dbReference>
<dbReference type="Gene3D" id="3.30.420.40">
    <property type="match status" value="2"/>
</dbReference>
<name>A0AAU7W258_9MICO</name>